<dbReference type="GO" id="GO:0000978">
    <property type="term" value="F:RNA polymerase II cis-regulatory region sequence-specific DNA binding"/>
    <property type="evidence" value="ECO:0007669"/>
    <property type="project" value="TreeGrafter"/>
</dbReference>
<dbReference type="SMART" id="SM00717">
    <property type="entry name" value="SANT"/>
    <property type="match status" value="4"/>
</dbReference>
<dbReference type="OrthoDB" id="2443680at2759"/>
<feature type="domain" description="Myb-like" evidence="2">
    <location>
        <begin position="321"/>
        <end position="377"/>
    </location>
</feature>
<feature type="region of interest" description="Disordered" evidence="1">
    <location>
        <begin position="1"/>
        <end position="69"/>
    </location>
</feature>
<dbReference type="Proteomes" id="UP000748756">
    <property type="component" value="Unassembled WGS sequence"/>
</dbReference>
<feature type="domain" description="Myb-like" evidence="2">
    <location>
        <begin position="79"/>
        <end position="132"/>
    </location>
</feature>
<keyword evidence="4" id="KW-1185">Reference proteome</keyword>
<dbReference type="EMBL" id="JAAAUQ010000849">
    <property type="protein sequence ID" value="KAF9147207.1"/>
    <property type="molecule type" value="Genomic_DNA"/>
</dbReference>
<evidence type="ECO:0000313" key="4">
    <source>
        <dbReference type="Proteomes" id="UP000748756"/>
    </source>
</evidence>
<organism evidence="3 4">
    <name type="scientific">Linnemannia schmuckeri</name>
    <dbReference type="NCBI Taxonomy" id="64567"/>
    <lineage>
        <taxon>Eukaryota</taxon>
        <taxon>Fungi</taxon>
        <taxon>Fungi incertae sedis</taxon>
        <taxon>Mucoromycota</taxon>
        <taxon>Mortierellomycotina</taxon>
        <taxon>Mortierellomycetes</taxon>
        <taxon>Mortierellales</taxon>
        <taxon>Mortierellaceae</taxon>
        <taxon>Linnemannia</taxon>
    </lineage>
</organism>
<accession>A0A9P5RTH1</accession>
<comment type="caution">
    <text evidence="3">The sequence shown here is derived from an EMBL/GenBank/DDBJ whole genome shotgun (WGS) entry which is preliminary data.</text>
</comment>
<dbReference type="GO" id="GO:0005634">
    <property type="term" value="C:nucleus"/>
    <property type="evidence" value="ECO:0007669"/>
    <property type="project" value="TreeGrafter"/>
</dbReference>
<feature type="compositionally biased region" description="Polar residues" evidence="1">
    <location>
        <begin position="546"/>
        <end position="562"/>
    </location>
</feature>
<dbReference type="GO" id="GO:0000981">
    <property type="term" value="F:DNA-binding transcription factor activity, RNA polymerase II-specific"/>
    <property type="evidence" value="ECO:0007669"/>
    <property type="project" value="TreeGrafter"/>
</dbReference>
<feature type="compositionally biased region" description="Acidic residues" evidence="1">
    <location>
        <begin position="136"/>
        <end position="161"/>
    </location>
</feature>
<sequence>METDTPTTITISSPLPPPPSNHRSHMKRPSSTFCIPHPQQYPYPDSSTTTASSPIDTDRDNLNDDDDDEHLRLQPCLKRRSLIRRPWTNAEQESLYVAVERLKLFGRWGEVKTRMNLDRSCSEIEEEYNRLYAEIPDSEYEDYMDDDEEDEDEEEEEEDEGMYSGEVLLDDNSDNTAQVQAQAARVMSGVTLLTPALTATSSAAQSAHSSQENLASLFDMAKAAAAAHQQHQQQLQQQQQLKQPLLDQRCLPPPPLNEQEDEYDEGYEDFEDHHQQQQQQPQQYAQQSNCPQPYQHQQPHIQHQLGHRSTTSFSSTTSTTRPARMVRVWTPEQSETLKNLVEVYFPGAYRINWVWVAAQMGNAFTRKQCKNKWEIMRRRMGTEDEIQLLKRGYQEFGPSWGQIQEKYLPERSRGGISIMWELLETREAELGQQSGSGGMSGLGPGSGGAVAGAAGSSGGGGGGVSGVMTMAAGPGSAVTSRKALSHHRRNSSLSSVKSTSLRVNISKDGSTGTAHRQRTSTVDMDAMDLSSPTTALYTLTEEMTIGSNPRTYTPSSTTTASRPYQHRKSASVSSTTSISRYGHGRHGSDVSLSGEWGTSERMMPMTWTEPLTRRLQDLVREHFPSQSKVNWTMISSLMGCNPVVSKDQCKRRWYLISQQLQQQQQQQQQLHAAMDYRQQQHDGVMLA</sequence>
<dbReference type="PROSITE" id="PS50090">
    <property type="entry name" value="MYB_LIKE"/>
    <property type="match status" value="3"/>
</dbReference>
<dbReference type="Gene3D" id="1.10.10.60">
    <property type="entry name" value="Homeodomain-like"/>
    <property type="match status" value="1"/>
</dbReference>
<dbReference type="InterPro" id="IPR050560">
    <property type="entry name" value="MYB_TF"/>
</dbReference>
<dbReference type="PANTHER" id="PTHR45614">
    <property type="entry name" value="MYB PROTEIN-RELATED"/>
    <property type="match status" value="1"/>
</dbReference>
<feature type="compositionally biased region" description="Low complexity" evidence="1">
    <location>
        <begin position="276"/>
        <end position="320"/>
    </location>
</feature>
<evidence type="ECO:0000256" key="1">
    <source>
        <dbReference type="SAM" id="MobiDB-lite"/>
    </source>
</evidence>
<gene>
    <name evidence="3" type="ORF">BG015_011179</name>
</gene>
<dbReference type="CDD" id="cd00167">
    <property type="entry name" value="SANT"/>
    <property type="match status" value="1"/>
</dbReference>
<dbReference type="SUPFAM" id="SSF46689">
    <property type="entry name" value="Homeodomain-like"/>
    <property type="match status" value="1"/>
</dbReference>
<reference evidence="3" key="1">
    <citation type="journal article" date="2020" name="Fungal Divers.">
        <title>Resolving the Mortierellaceae phylogeny through synthesis of multi-gene phylogenetics and phylogenomics.</title>
        <authorList>
            <person name="Vandepol N."/>
            <person name="Liber J."/>
            <person name="Desiro A."/>
            <person name="Na H."/>
            <person name="Kennedy M."/>
            <person name="Barry K."/>
            <person name="Grigoriev I.V."/>
            <person name="Miller A.N."/>
            <person name="O'Donnell K."/>
            <person name="Stajich J.E."/>
            <person name="Bonito G."/>
        </authorList>
    </citation>
    <scope>NUCLEOTIDE SEQUENCE</scope>
    <source>
        <strain evidence="3">NRRL 6426</strain>
    </source>
</reference>
<dbReference type="InterPro" id="IPR001005">
    <property type="entry name" value="SANT/Myb"/>
</dbReference>
<name>A0A9P5RTH1_9FUNG</name>
<feature type="compositionally biased region" description="Polar residues" evidence="1">
    <location>
        <begin position="45"/>
        <end position="55"/>
    </location>
</feature>
<dbReference type="PANTHER" id="PTHR45614:SF253">
    <property type="entry name" value="CHROMOSOME UNDETERMINED SCAFFOLD_38, WHOLE GENOME SHOTGUN SEQUENCE"/>
    <property type="match status" value="1"/>
</dbReference>
<proteinExistence type="predicted"/>
<feature type="domain" description="Myb-like" evidence="2">
    <location>
        <begin position="599"/>
        <end position="653"/>
    </location>
</feature>
<dbReference type="AlphaFoldDB" id="A0A9P5RTH1"/>
<feature type="region of interest" description="Disordered" evidence="1">
    <location>
        <begin position="270"/>
        <end position="322"/>
    </location>
</feature>
<protein>
    <recommendedName>
        <fullName evidence="2">Myb-like domain-containing protein</fullName>
    </recommendedName>
</protein>
<evidence type="ECO:0000259" key="2">
    <source>
        <dbReference type="PROSITE" id="PS50090"/>
    </source>
</evidence>
<dbReference type="InterPro" id="IPR009057">
    <property type="entry name" value="Homeodomain-like_sf"/>
</dbReference>
<feature type="compositionally biased region" description="Low complexity" evidence="1">
    <location>
        <begin position="1"/>
        <end position="13"/>
    </location>
</feature>
<feature type="region of interest" description="Disordered" evidence="1">
    <location>
        <begin position="546"/>
        <end position="596"/>
    </location>
</feature>
<feature type="region of interest" description="Disordered" evidence="1">
    <location>
        <begin position="136"/>
        <end position="162"/>
    </location>
</feature>
<evidence type="ECO:0000313" key="3">
    <source>
        <dbReference type="EMBL" id="KAF9147207.1"/>
    </source>
</evidence>
<feature type="compositionally biased region" description="Low complexity" evidence="1">
    <location>
        <begin position="570"/>
        <end position="579"/>
    </location>
</feature>